<evidence type="ECO:0000313" key="4">
    <source>
        <dbReference type="EMBL" id="TDQ15174.1"/>
    </source>
</evidence>
<protein>
    <submittedName>
        <fullName evidence="4">Fic family protein</fullName>
    </submittedName>
</protein>
<comment type="caution">
    <text evidence="4">The sequence shown here is derived from an EMBL/GenBank/DDBJ whole genome shotgun (WGS) entry which is preliminary data.</text>
</comment>
<dbReference type="Pfam" id="PF02661">
    <property type="entry name" value="Fic"/>
    <property type="match status" value="1"/>
</dbReference>
<dbReference type="SUPFAM" id="SSF140931">
    <property type="entry name" value="Fic-like"/>
    <property type="match status" value="1"/>
</dbReference>
<accession>A0A4R6T5C6</accession>
<dbReference type="Pfam" id="PF13776">
    <property type="entry name" value="DUF4172"/>
    <property type="match status" value="1"/>
</dbReference>
<feature type="active site" evidence="1">
    <location>
        <position position="208"/>
    </location>
</feature>
<dbReference type="PROSITE" id="PS51459">
    <property type="entry name" value="FIDO"/>
    <property type="match status" value="1"/>
</dbReference>
<proteinExistence type="predicted"/>
<dbReference type="EMBL" id="SNYF01000008">
    <property type="protein sequence ID" value="TDQ15174.1"/>
    <property type="molecule type" value="Genomic_DNA"/>
</dbReference>
<organism evidence="4 5">
    <name type="scientific">Algoriphagus boseongensis</name>
    <dbReference type="NCBI Taxonomy" id="1442587"/>
    <lineage>
        <taxon>Bacteria</taxon>
        <taxon>Pseudomonadati</taxon>
        <taxon>Bacteroidota</taxon>
        <taxon>Cytophagia</taxon>
        <taxon>Cytophagales</taxon>
        <taxon>Cyclobacteriaceae</taxon>
        <taxon>Algoriphagus</taxon>
    </lineage>
</organism>
<feature type="binding site" evidence="2">
    <location>
        <begin position="250"/>
        <end position="251"/>
    </location>
    <ligand>
        <name>ATP</name>
        <dbReference type="ChEBI" id="CHEBI:30616"/>
    </ligand>
</feature>
<dbReference type="GO" id="GO:0005524">
    <property type="term" value="F:ATP binding"/>
    <property type="evidence" value="ECO:0007669"/>
    <property type="project" value="UniProtKB-KW"/>
</dbReference>
<name>A0A4R6T5C6_9BACT</name>
<dbReference type="InterPro" id="IPR025230">
    <property type="entry name" value="DUF4172"/>
</dbReference>
<dbReference type="AlphaFoldDB" id="A0A4R6T5C6"/>
<dbReference type="InterPro" id="IPR036597">
    <property type="entry name" value="Fido-like_dom_sf"/>
</dbReference>
<gene>
    <name evidence="4" type="ORF">DFQ04_3060</name>
</gene>
<evidence type="ECO:0000313" key="5">
    <source>
        <dbReference type="Proteomes" id="UP000294535"/>
    </source>
</evidence>
<feature type="binding site" evidence="2">
    <location>
        <begin position="212"/>
        <end position="219"/>
    </location>
    <ligand>
        <name>ATP</name>
        <dbReference type="ChEBI" id="CHEBI:30616"/>
    </ligand>
</feature>
<dbReference type="Gene3D" id="1.10.3290.10">
    <property type="entry name" value="Fido-like domain"/>
    <property type="match status" value="1"/>
</dbReference>
<dbReference type="PANTHER" id="PTHR13504:SF33">
    <property type="entry name" value="FIC FAMILY PROTEIN"/>
    <property type="match status" value="1"/>
</dbReference>
<keyword evidence="2" id="KW-0067">ATP-binding</keyword>
<evidence type="ECO:0000256" key="1">
    <source>
        <dbReference type="PIRSR" id="PIRSR640198-1"/>
    </source>
</evidence>
<dbReference type="OrthoDB" id="9814400at2"/>
<sequence>MRRIYIHQDKNWPDFTFDLNLLTPILLKVKEMQGRLLGRMEFMGFELREEAFLNTLTQDILKTSEIEGELLDVDQVRSSLARKLGMEVVGLVPSDRNVDGVVEMMLDAMTNYASDLTEDRLFGWHSCLFPSGRSGMFKIQVGEWRSEEKGPMQVVSGPLGKEKIHFEAPPAELLEQEMNRFLKWFNQNSDLDPVIKAGIAHLWFVTIHPFDDGNGRIARAITDLQLARAEESDKRFYSMSSAIRKRRNEYYDILERTQQGSLDITPWLSWFLDCLYFALQDTNQVIGGVLNKAKFWQLHSLTAMNDRQKLMINKLLDGDFFGNLTSSKWAKMTKTSQDTAGRDIKDLLEKGVLEKGEEGGRSTVYHISQF</sequence>
<evidence type="ECO:0000256" key="2">
    <source>
        <dbReference type="PIRSR" id="PIRSR640198-2"/>
    </source>
</evidence>
<dbReference type="Gene3D" id="1.10.10.10">
    <property type="entry name" value="Winged helix-like DNA-binding domain superfamily/Winged helix DNA-binding domain"/>
    <property type="match status" value="1"/>
</dbReference>
<dbReference type="InterPro" id="IPR040198">
    <property type="entry name" value="Fido_containing"/>
</dbReference>
<dbReference type="RefSeq" id="WP_133557342.1">
    <property type="nucleotide sequence ID" value="NZ_SNYF01000008.1"/>
</dbReference>
<reference evidence="4 5" key="1">
    <citation type="submission" date="2019-03" db="EMBL/GenBank/DDBJ databases">
        <title>Genomic Encyclopedia of Type Strains, Phase III (KMG-III): the genomes of soil and plant-associated and newly described type strains.</title>
        <authorList>
            <person name="Whitman W."/>
        </authorList>
    </citation>
    <scope>NUCLEOTIDE SEQUENCE [LARGE SCALE GENOMIC DNA]</scope>
    <source>
        <strain evidence="4 5">CECT 8446</strain>
    </source>
</reference>
<dbReference type="PANTHER" id="PTHR13504">
    <property type="entry name" value="FIDO DOMAIN-CONTAINING PROTEIN DDB_G0283145"/>
    <property type="match status" value="1"/>
</dbReference>
<keyword evidence="2" id="KW-0547">Nucleotide-binding</keyword>
<dbReference type="InterPro" id="IPR036388">
    <property type="entry name" value="WH-like_DNA-bd_sf"/>
</dbReference>
<dbReference type="Proteomes" id="UP000294535">
    <property type="component" value="Unassembled WGS sequence"/>
</dbReference>
<keyword evidence="5" id="KW-1185">Reference proteome</keyword>
<dbReference type="InterPro" id="IPR003812">
    <property type="entry name" value="Fido"/>
</dbReference>
<evidence type="ECO:0000259" key="3">
    <source>
        <dbReference type="PROSITE" id="PS51459"/>
    </source>
</evidence>
<feature type="domain" description="Fido" evidence="3">
    <location>
        <begin position="116"/>
        <end position="273"/>
    </location>
</feature>